<sequence length="92" mass="10585">MTVENTFGCWKERLPRFSKRLHMLVAGAVEVVACVILNICEMRKEPYFVEWLQEGFKQPEEEVIQDGPIDKLPGSEVRDTPPAFLCHPKARV</sequence>
<accession>A0A3M6UQ62</accession>
<keyword evidence="1" id="KW-0812">Transmembrane</keyword>
<dbReference type="EMBL" id="RCHS01001004">
    <property type="protein sequence ID" value="RMX55782.1"/>
    <property type="molecule type" value="Genomic_DNA"/>
</dbReference>
<keyword evidence="1" id="KW-0472">Membrane</keyword>
<evidence type="ECO:0000256" key="1">
    <source>
        <dbReference type="SAM" id="Phobius"/>
    </source>
</evidence>
<keyword evidence="1" id="KW-1133">Transmembrane helix</keyword>
<protein>
    <recommendedName>
        <fullName evidence="4">DDE Tnp4 domain-containing protein</fullName>
    </recommendedName>
</protein>
<evidence type="ECO:0000313" key="3">
    <source>
        <dbReference type="Proteomes" id="UP000275408"/>
    </source>
</evidence>
<dbReference type="Proteomes" id="UP000275408">
    <property type="component" value="Unassembled WGS sequence"/>
</dbReference>
<gene>
    <name evidence="2" type="ORF">pdam_00024423</name>
</gene>
<organism evidence="2 3">
    <name type="scientific">Pocillopora damicornis</name>
    <name type="common">Cauliflower coral</name>
    <name type="synonym">Millepora damicornis</name>
    <dbReference type="NCBI Taxonomy" id="46731"/>
    <lineage>
        <taxon>Eukaryota</taxon>
        <taxon>Metazoa</taxon>
        <taxon>Cnidaria</taxon>
        <taxon>Anthozoa</taxon>
        <taxon>Hexacorallia</taxon>
        <taxon>Scleractinia</taxon>
        <taxon>Astrocoeniina</taxon>
        <taxon>Pocilloporidae</taxon>
        <taxon>Pocillopora</taxon>
    </lineage>
</organism>
<evidence type="ECO:0000313" key="2">
    <source>
        <dbReference type="EMBL" id="RMX55782.1"/>
    </source>
</evidence>
<feature type="transmembrane region" description="Helical" evidence="1">
    <location>
        <begin position="21"/>
        <end position="39"/>
    </location>
</feature>
<keyword evidence="3" id="KW-1185">Reference proteome</keyword>
<name>A0A3M6UQ62_POCDA</name>
<comment type="caution">
    <text evidence="2">The sequence shown here is derived from an EMBL/GenBank/DDBJ whole genome shotgun (WGS) entry which is preliminary data.</text>
</comment>
<reference evidence="2 3" key="1">
    <citation type="journal article" date="2018" name="Sci. Rep.">
        <title>Comparative analysis of the Pocillopora damicornis genome highlights role of immune system in coral evolution.</title>
        <authorList>
            <person name="Cunning R."/>
            <person name="Bay R.A."/>
            <person name="Gillette P."/>
            <person name="Baker A.C."/>
            <person name="Traylor-Knowles N."/>
        </authorList>
    </citation>
    <scope>NUCLEOTIDE SEQUENCE [LARGE SCALE GENOMIC DNA]</scope>
    <source>
        <strain evidence="2">RSMAS</strain>
        <tissue evidence="2">Whole animal</tissue>
    </source>
</reference>
<evidence type="ECO:0008006" key="4">
    <source>
        <dbReference type="Google" id="ProtNLM"/>
    </source>
</evidence>
<proteinExistence type="predicted"/>
<dbReference type="AlphaFoldDB" id="A0A3M6UQ62"/>